<proteinExistence type="predicted"/>
<keyword evidence="1" id="KW-0175">Coiled coil</keyword>
<reference evidence="2" key="1">
    <citation type="submission" date="2020-05" db="EMBL/GenBank/DDBJ databases">
        <authorList>
            <person name="Chiriac C."/>
            <person name="Salcher M."/>
            <person name="Ghai R."/>
            <person name="Kavagutti S V."/>
        </authorList>
    </citation>
    <scope>NUCLEOTIDE SEQUENCE</scope>
</reference>
<feature type="coiled-coil region" evidence="1">
    <location>
        <begin position="597"/>
        <end position="692"/>
    </location>
</feature>
<dbReference type="Pfam" id="PF23899">
    <property type="entry name" value="SU10_portal"/>
    <property type="match status" value="1"/>
</dbReference>
<sequence>MMDEGTVKGIVENEIDNSIGYIDSETTEDRKTALEYYLRQPYGNEIEGRSSIVTGEVAEAIDGALPQLIRVFTTTEDIVYFEPRGPMDEETARQATDYCNWAFYRENDGMLILHNWFKDALLQKVGVVKSYWDEKTDVTKEEYKNLTEDELALLLSDQSLKVVKQEIEYTETSDMMGNVVQVPSYEVYVQRTEESGQVRIENVPPEEFLISKSAKTIEEATFVAHRRLMPRSELIAMGYDKDIVDELPTYNDLEFSPERIARFPNGEQPDQNTSLDFSMQTLEVYECYIRIDEDEDGIAELRRIVYVGSEILEDEETDYIPFHSLCPIPIPHKFFGQSLADRTMDIQLQKSTITRQSLDNLYLTNNSRVGAVDGQVNMDDLLNATPGGVIRMKNPNALVPLTVQSTFGQAMPMLEYLDAVQAKRTGVSDAQAGLDPDVLSNVTATAVAAMMKSNSGKLELIARLFAETGMKSLFKGLLHLLGKYQDKPKVVRMRGKYVTFDPRTWANEYDITINVGLGSGDREQKLAMLQMVLAKQEQIIQQYGPSNPLVSIGQYRNTLAKFIESAGFKDANEFMNEITPEQNAALSQPQPPAPDAQAEVAQMLAQVEREKTQAKAQIDAAKLDLEKQTLEAEYTRKGIEMQMKNQKDSAELRIKEAELAVKQLQAVLALDLADEDTKNKQTELTLKALRELGSLTKGM</sequence>
<dbReference type="EMBL" id="LR798223">
    <property type="protein sequence ID" value="CAB5194653.1"/>
    <property type="molecule type" value="Genomic_DNA"/>
</dbReference>
<evidence type="ECO:0000313" key="2">
    <source>
        <dbReference type="EMBL" id="CAB5194653.1"/>
    </source>
</evidence>
<evidence type="ECO:0000256" key="1">
    <source>
        <dbReference type="SAM" id="Coils"/>
    </source>
</evidence>
<gene>
    <name evidence="2" type="ORF">UFOVP177_26</name>
</gene>
<dbReference type="InterPro" id="IPR056909">
    <property type="entry name" value="SU10_portal"/>
</dbReference>
<accession>A0A6J7WC21</accession>
<organism evidence="2">
    <name type="scientific">uncultured Caudovirales phage</name>
    <dbReference type="NCBI Taxonomy" id="2100421"/>
    <lineage>
        <taxon>Viruses</taxon>
        <taxon>Duplodnaviria</taxon>
        <taxon>Heunggongvirae</taxon>
        <taxon>Uroviricota</taxon>
        <taxon>Caudoviricetes</taxon>
        <taxon>Peduoviridae</taxon>
        <taxon>Maltschvirus</taxon>
        <taxon>Maltschvirus maltsch</taxon>
    </lineage>
</organism>
<name>A0A6J7WC21_9CAUD</name>
<protein>
    <submittedName>
        <fullName evidence="2">Uncharacterized protein</fullName>
    </submittedName>
</protein>